<evidence type="ECO:0000313" key="2">
    <source>
        <dbReference type="Proteomes" id="UP000031449"/>
    </source>
</evidence>
<dbReference type="KEGG" id="jeo:JMA_10340"/>
<sequence>MDIAILFFFLKTTHVTMMKNTTITAAIVKFIFSDGLSGIPPFYTGNDFIITMFQHGCLKNLFIYVNDYKKLPPSSSH</sequence>
<dbReference type="Proteomes" id="UP000031449">
    <property type="component" value="Chromosome"/>
</dbReference>
<dbReference type="HOGENOM" id="CLU_2633355_0_0_9"/>
<keyword evidence="2" id="KW-1185">Reference proteome</keyword>
<protein>
    <submittedName>
        <fullName evidence="1">Uncharacterized protein</fullName>
    </submittedName>
</protein>
<dbReference type="BioCyc" id="JESP1508404:G14D9-10265-MONOMER"/>
<evidence type="ECO:0000313" key="1">
    <source>
        <dbReference type="EMBL" id="AJD90350.1"/>
    </source>
</evidence>
<organism evidence="1 2">
    <name type="scientific">Jeotgalibacillus malaysiensis</name>
    <dbReference type="NCBI Taxonomy" id="1508404"/>
    <lineage>
        <taxon>Bacteria</taxon>
        <taxon>Bacillati</taxon>
        <taxon>Bacillota</taxon>
        <taxon>Bacilli</taxon>
        <taxon>Bacillales</taxon>
        <taxon>Caryophanaceae</taxon>
        <taxon>Jeotgalibacillus</taxon>
    </lineage>
</organism>
<accession>A0A0B5AJ40</accession>
<reference evidence="1 2" key="1">
    <citation type="submission" date="2014-08" db="EMBL/GenBank/DDBJ databases">
        <title>Complete genome of a marine bacteria Jeotgalibacillus malaysiensis.</title>
        <authorList>
            <person name="Yaakop A.S."/>
            <person name="Chan K.-G."/>
            <person name="Goh K.M."/>
        </authorList>
    </citation>
    <scope>NUCLEOTIDE SEQUENCE [LARGE SCALE GENOMIC DNA]</scope>
    <source>
        <strain evidence="1 2">D5</strain>
    </source>
</reference>
<dbReference type="EMBL" id="CP009416">
    <property type="protein sequence ID" value="AJD90350.1"/>
    <property type="molecule type" value="Genomic_DNA"/>
</dbReference>
<name>A0A0B5AJ40_9BACL</name>
<gene>
    <name evidence="1" type="ORF">JMA_10340</name>
</gene>
<proteinExistence type="predicted"/>
<dbReference type="AlphaFoldDB" id="A0A0B5AJ40"/>
<dbReference type="STRING" id="1508404.JMA_10340"/>